<dbReference type="VEuPathDB" id="FungiDB:EYZ11_009671"/>
<evidence type="ECO:0000313" key="1">
    <source>
        <dbReference type="EMBL" id="THC90873.1"/>
    </source>
</evidence>
<protein>
    <submittedName>
        <fullName evidence="1">Uncharacterized protein</fullName>
    </submittedName>
</protein>
<reference evidence="1 2" key="1">
    <citation type="submission" date="2019-03" db="EMBL/GenBank/DDBJ databases">
        <title>The genome sequence of a newly discovered highly antifungal drug resistant Aspergillus species, Aspergillus tanneri NIH 1004.</title>
        <authorList>
            <person name="Mounaud S."/>
            <person name="Singh I."/>
            <person name="Joardar V."/>
            <person name="Pakala S."/>
            <person name="Pakala S."/>
            <person name="Venepally P."/>
            <person name="Hoover J."/>
            <person name="Nierman W."/>
            <person name="Chung J."/>
            <person name="Losada L."/>
        </authorList>
    </citation>
    <scope>NUCLEOTIDE SEQUENCE [LARGE SCALE GENOMIC DNA]</scope>
    <source>
        <strain evidence="1 2">NIH1004</strain>
    </source>
</reference>
<keyword evidence="2" id="KW-1185">Reference proteome</keyword>
<evidence type="ECO:0000313" key="2">
    <source>
        <dbReference type="Proteomes" id="UP000308092"/>
    </source>
</evidence>
<dbReference type="AlphaFoldDB" id="A0A4S3J7B8"/>
<accession>A0A4S3J7B8</accession>
<comment type="caution">
    <text evidence="1">The sequence shown here is derived from an EMBL/GenBank/DDBJ whole genome shotgun (WGS) entry which is preliminary data.</text>
</comment>
<dbReference type="STRING" id="1220188.A0A4S3J7B8"/>
<gene>
    <name evidence="1" type="ORF">EYZ11_009671</name>
</gene>
<dbReference type="EMBL" id="SOSA01000472">
    <property type="protein sequence ID" value="THC90873.1"/>
    <property type="molecule type" value="Genomic_DNA"/>
</dbReference>
<dbReference type="Proteomes" id="UP000308092">
    <property type="component" value="Unassembled WGS sequence"/>
</dbReference>
<sequence length="108" mass="12397">MPESLISLVETILICLETRLLLVVKGAKEYFFMSTILALAKVTLWPEQANVYKQEVVERVIFFAQTLFSRHANCAHLGDYEFVMLQSEEGDPFLDAFDWTDLTGITFE</sequence>
<proteinExistence type="predicted"/>
<name>A0A4S3J7B8_9EURO</name>
<organism evidence="1 2">
    <name type="scientific">Aspergillus tanneri</name>
    <dbReference type="NCBI Taxonomy" id="1220188"/>
    <lineage>
        <taxon>Eukaryota</taxon>
        <taxon>Fungi</taxon>
        <taxon>Dikarya</taxon>
        <taxon>Ascomycota</taxon>
        <taxon>Pezizomycotina</taxon>
        <taxon>Eurotiomycetes</taxon>
        <taxon>Eurotiomycetidae</taxon>
        <taxon>Eurotiales</taxon>
        <taxon>Aspergillaceae</taxon>
        <taxon>Aspergillus</taxon>
        <taxon>Aspergillus subgen. Circumdati</taxon>
    </lineage>
</organism>